<organism evidence="1 2">
    <name type="scientific">Jiulongibacter sediminis</name>
    <dbReference type="NCBI Taxonomy" id="1605367"/>
    <lineage>
        <taxon>Bacteria</taxon>
        <taxon>Pseudomonadati</taxon>
        <taxon>Bacteroidota</taxon>
        <taxon>Cytophagia</taxon>
        <taxon>Cytophagales</taxon>
        <taxon>Leadbetterellaceae</taxon>
        <taxon>Jiulongibacter</taxon>
    </lineage>
</organism>
<evidence type="ECO:0000313" key="1">
    <source>
        <dbReference type="EMBL" id="KPM47848.1"/>
    </source>
</evidence>
<proteinExistence type="predicted"/>
<gene>
    <name evidence="1" type="ORF">AFM12_11420</name>
</gene>
<keyword evidence="2" id="KW-1185">Reference proteome</keyword>
<dbReference type="Proteomes" id="UP000050454">
    <property type="component" value="Unassembled WGS sequence"/>
</dbReference>
<protein>
    <submittedName>
        <fullName evidence="1">Uncharacterized protein</fullName>
    </submittedName>
</protein>
<name>A0A0P7C002_9BACT</name>
<sequence>MTSKEILEDLRQSFLREQKALGIHTALGSLLRTFELSHPNFEGFIFRPAETKSLVLTTEGKFGVDDKQQIRVPENILDFPLSYTIHLLFHEFIHIRQRATPNFSASRPLREFEAYFAGLFSPNRPVIPLSEHLREQFLAAIEKYYQQMTEEEKATVQDKYDLAQKRWPESGDPRFLT</sequence>
<dbReference type="OrthoDB" id="1449922at2"/>
<dbReference type="EMBL" id="LGTQ01000009">
    <property type="protein sequence ID" value="KPM47848.1"/>
    <property type="molecule type" value="Genomic_DNA"/>
</dbReference>
<dbReference type="STRING" id="1605367.AFM12_11420"/>
<reference evidence="1 2" key="1">
    <citation type="submission" date="2015-07" db="EMBL/GenBank/DDBJ databases">
        <title>The draft genome sequence of Leadbetterella sp. JN14-9.</title>
        <authorList>
            <person name="Liu Y."/>
            <person name="Du J."/>
            <person name="Shao Z."/>
        </authorList>
    </citation>
    <scope>NUCLEOTIDE SEQUENCE [LARGE SCALE GENOMIC DNA]</scope>
    <source>
        <strain evidence="1 2">JN14-9</strain>
    </source>
</reference>
<dbReference type="AlphaFoldDB" id="A0A0P7C002"/>
<evidence type="ECO:0000313" key="2">
    <source>
        <dbReference type="Proteomes" id="UP000050454"/>
    </source>
</evidence>
<accession>A0A0P7C002</accession>
<comment type="caution">
    <text evidence="1">The sequence shown here is derived from an EMBL/GenBank/DDBJ whole genome shotgun (WGS) entry which is preliminary data.</text>
</comment>
<dbReference type="RefSeq" id="WP_055148291.1">
    <property type="nucleotide sequence ID" value="NZ_JXSZ01000009.1"/>
</dbReference>